<keyword evidence="1" id="KW-1133">Transmembrane helix</keyword>
<dbReference type="Gene3D" id="1.25.40.10">
    <property type="entry name" value="Tetratricopeptide repeat domain"/>
    <property type="match status" value="1"/>
</dbReference>
<dbReference type="InterPro" id="IPR011990">
    <property type="entry name" value="TPR-like_helical_dom_sf"/>
</dbReference>
<protein>
    <submittedName>
        <fullName evidence="2">Tetratricopeptide repeat protein</fullName>
    </submittedName>
</protein>
<dbReference type="SUPFAM" id="SSF48452">
    <property type="entry name" value="TPR-like"/>
    <property type="match status" value="1"/>
</dbReference>
<proteinExistence type="predicted"/>
<evidence type="ECO:0000313" key="3">
    <source>
        <dbReference type="Proteomes" id="UP000663090"/>
    </source>
</evidence>
<dbReference type="Proteomes" id="UP000663090">
    <property type="component" value="Chromosome"/>
</dbReference>
<keyword evidence="3" id="KW-1185">Reference proteome</keyword>
<accession>A0ABX7NA80</accession>
<dbReference type="Pfam" id="PF14559">
    <property type="entry name" value="TPR_19"/>
    <property type="match status" value="1"/>
</dbReference>
<evidence type="ECO:0000313" key="2">
    <source>
        <dbReference type="EMBL" id="QSQ15558.1"/>
    </source>
</evidence>
<dbReference type="RefSeq" id="WP_206717258.1">
    <property type="nucleotide sequence ID" value="NZ_CP071091.1"/>
</dbReference>
<dbReference type="EMBL" id="CP071091">
    <property type="protein sequence ID" value="QSQ15558.1"/>
    <property type="molecule type" value="Genomic_DNA"/>
</dbReference>
<name>A0ABX7NA80_9BACT</name>
<keyword evidence="1" id="KW-0472">Membrane</keyword>
<gene>
    <name evidence="2" type="ORF">JY572_05670</name>
</gene>
<feature type="transmembrane region" description="Helical" evidence="1">
    <location>
        <begin position="30"/>
        <end position="48"/>
    </location>
</feature>
<evidence type="ECO:0000256" key="1">
    <source>
        <dbReference type="SAM" id="Phobius"/>
    </source>
</evidence>
<keyword evidence="1" id="KW-0812">Transmembrane</keyword>
<organism evidence="2 3">
    <name type="scientific">Myxococcus landrumensis</name>
    <dbReference type="NCBI Taxonomy" id="2813577"/>
    <lineage>
        <taxon>Bacteria</taxon>
        <taxon>Pseudomonadati</taxon>
        <taxon>Myxococcota</taxon>
        <taxon>Myxococcia</taxon>
        <taxon>Myxococcales</taxon>
        <taxon>Cystobacterineae</taxon>
        <taxon>Myxococcaceae</taxon>
        <taxon>Myxococcus</taxon>
    </lineage>
</organism>
<sequence length="248" mass="27864">MYNLLISLAVGFLVALLVKLANFSIWAGLVPGLIAAVITFILLARRVASRIQGLMSTVQQDLQSQPTSQKDAQGRVERAVKTLEKGLVYEKWQFMVGPEIHAQIGMLKYMVKDLDGAQAHFNKGSSRNYMAKAMEGALYFQRENVPAMKTAFEAACKSGKKEPIVWAAYAWCLLQKKEKDEALKVLGRAVEENPKDEKLKGSLAQLQNDKRLKMKPYEPTWWQFGLETPPMMPPSGGGGRRMQFITRR</sequence>
<reference evidence="2 3" key="1">
    <citation type="submission" date="2021-02" db="EMBL/GenBank/DDBJ databases">
        <title>De Novo genome assembly of isolated myxobacteria.</title>
        <authorList>
            <person name="Stevens D.C."/>
        </authorList>
    </citation>
    <scope>NUCLEOTIDE SEQUENCE [LARGE SCALE GENOMIC DNA]</scope>
    <source>
        <strain evidence="2 3">SCHIC003</strain>
    </source>
</reference>